<dbReference type="Gene3D" id="3.30.565.10">
    <property type="entry name" value="Histidine kinase-like ATPase, C-terminal domain"/>
    <property type="match status" value="1"/>
</dbReference>
<dbReference type="EMBL" id="DTHO01000075">
    <property type="protein sequence ID" value="HGH00205.1"/>
    <property type="molecule type" value="Genomic_DNA"/>
</dbReference>
<comment type="catalytic activity">
    <reaction evidence="1">
        <text>ATP + protein L-histidine = ADP + protein N-phospho-L-histidine.</text>
        <dbReference type="EC" id="2.7.13.3"/>
    </reaction>
</comment>
<dbReference type="PANTHER" id="PTHR43065:SF42">
    <property type="entry name" value="TWO-COMPONENT SENSOR PPRA"/>
    <property type="match status" value="1"/>
</dbReference>
<evidence type="ECO:0000256" key="2">
    <source>
        <dbReference type="ARBA" id="ARBA00012438"/>
    </source>
</evidence>
<feature type="transmembrane region" description="Helical" evidence="5">
    <location>
        <begin position="255"/>
        <end position="275"/>
    </location>
</feature>
<evidence type="ECO:0000256" key="1">
    <source>
        <dbReference type="ARBA" id="ARBA00000085"/>
    </source>
</evidence>
<dbReference type="InterPro" id="IPR004358">
    <property type="entry name" value="Sig_transdc_His_kin-like_C"/>
</dbReference>
<dbReference type="InterPro" id="IPR003661">
    <property type="entry name" value="HisK_dim/P_dom"/>
</dbReference>
<dbReference type="InterPro" id="IPR036097">
    <property type="entry name" value="HisK_dim/P_sf"/>
</dbReference>
<dbReference type="PRINTS" id="PR00344">
    <property type="entry name" value="BCTRLSENSOR"/>
</dbReference>
<dbReference type="InterPro" id="IPR036890">
    <property type="entry name" value="HATPase_C_sf"/>
</dbReference>
<keyword evidence="5" id="KW-1133">Transmembrane helix</keyword>
<dbReference type="Gene3D" id="6.10.340.10">
    <property type="match status" value="1"/>
</dbReference>
<dbReference type="SMART" id="SM00387">
    <property type="entry name" value="HATPase_c"/>
    <property type="match status" value="1"/>
</dbReference>
<evidence type="ECO:0000313" key="7">
    <source>
        <dbReference type="EMBL" id="HGH00205.1"/>
    </source>
</evidence>
<evidence type="ECO:0000256" key="4">
    <source>
        <dbReference type="SAM" id="Coils"/>
    </source>
</evidence>
<dbReference type="PROSITE" id="PS50109">
    <property type="entry name" value="HIS_KIN"/>
    <property type="match status" value="1"/>
</dbReference>
<dbReference type="AlphaFoldDB" id="A0A7C4EM55"/>
<dbReference type="Pfam" id="PF00512">
    <property type="entry name" value="HisKA"/>
    <property type="match status" value="1"/>
</dbReference>
<accession>A0A7C4EM55</accession>
<dbReference type="Gene3D" id="1.10.287.130">
    <property type="match status" value="1"/>
</dbReference>
<keyword evidence="5" id="KW-0472">Membrane</keyword>
<evidence type="ECO:0000256" key="5">
    <source>
        <dbReference type="SAM" id="Phobius"/>
    </source>
</evidence>
<keyword evidence="3" id="KW-0597">Phosphoprotein</keyword>
<reference evidence="7" key="1">
    <citation type="journal article" date="2020" name="mSystems">
        <title>Genome- and Community-Level Interaction Insights into Carbon Utilization and Element Cycling Functions of Hydrothermarchaeota in Hydrothermal Sediment.</title>
        <authorList>
            <person name="Zhou Z."/>
            <person name="Liu Y."/>
            <person name="Xu W."/>
            <person name="Pan J."/>
            <person name="Luo Z.H."/>
            <person name="Li M."/>
        </authorList>
    </citation>
    <scope>NUCLEOTIDE SEQUENCE [LARGE SCALE GENOMIC DNA]</scope>
    <source>
        <strain evidence="7">SpSt-788</strain>
    </source>
</reference>
<evidence type="ECO:0000256" key="3">
    <source>
        <dbReference type="ARBA" id="ARBA00022553"/>
    </source>
</evidence>
<gene>
    <name evidence="7" type="ORF">ENV75_07160</name>
</gene>
<evidence type="ECO:0000259" key="6">
    <source>
        <dbReference type="PROSITE" id="PS50109"/>
    </source>
</evidence>
<dbReference type="SUPFAM" id="SSF47384">
    <property type="entry name" value="Homodimeric domain of signal transducing histidine kinase"/>
    <property type="match status" value="1"/>
</dbReference>
<organism evidence="7">
    <name type="scientific">Thermodesulfovibrio aggregans</name>
    <dbReference type="NCBI Taxonomy" id="86166"/>
    <lineage>
        <taxon>Bacteria</taxon>
        <taxon>Pseudomonadati</taxon>
        <taxon>Nitrospirota</taxon>
        <taxon>Thermodesulfovibrionia</taxon>
        <taxon>Thermodesulfovibrionales</taxon>
        <taxon>Thermodesulfovibrionaceae</taxon>
        <taxon>Thermodesulfovibrio</taxon>
    </lineage>
</organism>
<feature type="domain" description="Histidine kinase" evidence="6">
    <location>
        <begin position="356"/>
        <end position="561"/>
    </location>
</feature>
<dbReference type="GO" id="GO:0000155">
    <property type="term" value="F:phosphorelay sensor kinase activity"/>
    <property type="evidence" value="ECO:0007669"/>
    <property type="project" value="InterPro"/>
</dbReference>
<sequence length="561" mass="63993">MTVLKRLNAIFRKDGLKDFPFLRLSFMSIRKKITFNFLLSVSIIIALAVFEYLNFLEIRNEIKNLEVVDTLRSKSLQLRRHEENFFLLSPSESGHELNEIHRYMDEITSIISTAQKQSHPAFFKYIFSKGKIMADQEALSRLRTSVDKYNELFQVIEKTSNEVLGQLYNLRRHPDYERISLLVEATFLEQPSVVAEFLRQKHIISADHRIFLMMKDLHSNIQMLRKYGDDIISISKKLDGLARQRAEKIILVSKIAILVFLPLFIITGLGLLFIVSGSVVNRLKLLIDFVEKTGRGNYSPIPVMTPEGSIDEVSILIQKFNEMENQLAKREDELERKNRELIQSRKLAALGSLAAGVAHELNNPLNNIYISAQVLKREARNLPNPSIQEVIDDIMNQSLRVKHIVADLLEFARGREPVFRETDLREVVLGSYKFVSTTRNTKEINFSLEPDIPSLMIKADPEQLERVFINLFNNAIDSMKGRGDLKVSAMKAGEALLIKVSDTGEGIPPELRDKIFEPFYSTKERGTGLGLAIVYNIIKKHGGDITVESEVGKGTTFTIKL</sequence>
<dbReference type="Pfam" id="PF02518">
    <property type="entry name" value="HATPase_c"/>
    <property type="match status" value="1"/>
</dbReference>
<feature type="coiled-coil region" evidence="4">
    <location>
        <begin position="313"/>
        <end position="347"/>
    </location>
</feature>
<dbReference type="EC" id="2.7.13.3" evidence="2"/>
<dbReference type="SUPFAM" id="SSF55874">
    <property type="entry name" value="ATPase domain of HSP90 chaperone/DNA topoisomerase II/histidine kinase"/>
    <property type="match status" value="1"/>
</dbReference>
<proteinExistence type="predicted"/>
<comment type="caution">
    <text evidence="7">The sequence shown here is derived from an EMBL/GenBank/DDBJ whole genome shotgun (WGS) entry which is preliminary data.</text>
</comment>
<keyword evidence="4" id="KW-0175">Coiled coil</keyword>
<keyword evidence="5" id="KW-0812">Transmembrane</keyword>
<dbReference type="SMART" id="SM00388">
    <property type="entry name" value="HisKA"/>
    <property type="match status" value="1"/>
</dbReference>
<name>A0A7C4EM55_9BACT</name>
<protein>
    <recommendedName>
        <fullName evidence="2">histidine kinase</fullName>
        <ecNumber evidence="2">2.7.13.3</ecNumber>
    </recommendedName>
</protein>
<dbReference type="CDD" id="cd00082">
    <property type="entry name" value="HisKA"/>
    <property type="match status" value="1"/>
</dbReference>
<dbReference type="InterPro" id="IPR003594">
    <property type="entry name" value="HATPase_dom"/>
</dbReference>
<dbReference type="PANTHER" id="PTHR43065">
    <property type="entry name" value="SENSOR HISTIDINE KINASE"/>
    <property type="match status" value="1"/>
</dbReference>
<feature type="transmembrane region" description="Helical" evidence="5">
    <location>
        <begin position="33"/>
        <end position="53"/>
    </location>
</feature>
<dbReference type="InterPro" id="IPR005467">
    <property type="entry name" value="His_kinase_dom"/>
</dbReference>